<comment type="similarity">
    <text evidence="1">Belongs to the transposase 7 family.</text>
</comment>
<evidence type="ECO:0000259" key="5">
    <source>
        <dbReference type="Pfam" id="PF01526"/>
    </source>
</evidence>
<evidence type="ECO:0000256" key="4">
    <source>
        <dbReference type="ARBA" id="ARBA00023172"/>
    </source>
</evidence>
<keyword evidence="3" id="KW-0238">DNA-binding</keyword>
<dbReference type="GO" id="GO:0004803">
    <property type="term" value="F:transposase activity"/>
    <property type="evidence" value="ECO:0007669"/>
    <property type="project" value="InterPro"/>
</dbReference>
<dbReference type="OrthoDB" id="7281829at2"/>
<evidence type="ECO:0000313" key="8">
    <source>
        <dbReference type="Proteomes" id="UP000216478"/>
    </source>
</evidence>
<evidence type="ECO:0000256" key="1">
    <source>
        <dbReference type="ARBA" id="ARBA00009402"/>
    </source>
</evidence>
<evidence type="ECO:0000313" key="7">
    <source>
        <dbReference type="EMBL" id="OYR17662.1"/>
    </source>
</evidence>
<dbReference type="RefSeq" id="WP_094538760.1">
    <property type="nucleotide sequence ID" value="NZ_JBHEER010000014.1"/>
</dbReference>
<dbReference type="GO" id="GO:0003677">
    <property type="term" value="F:DNA binding"/>
    <property type="evidence" value="ECO:0007669"/>
    <property type="project" value="UniProtKB-KW"/>
</dbReference>
<dbReference type="EMBL" id="NNRL01000143">
    <property type="protein sequence ID" value="OYR17662.1"/>
    <property type="molecule type" value="Genomic_DNA"/>
</dbReference>
<dbReference type="NCBIfam" id="NF033527">
    <property type="entry name" value="transpos_Tn3"/>
    <property type="match status" value="1"/>
</dbReference>
<dbReference type="Pfam" id="PF13700">
    <property type="entry name" value="DUF4158"/>
    <property type="match status" value="1"/>
</dbReference>
<feature type="domain" description="DUF4158" evidence="6">
    <location>
        <begin position="6"/>
        <end position="169"/>
    </location>
</feature>
<comment type="caution">
    <text evidence="7">The sequence shown here is derived from an EMBL/GenBank/DDBJ whole genome shotgun (WGS) entry which is preliminary data.</text>
</comment>
<proteinExistence type="inferred from homology"/>
<evidence type="ECO:0008006" key="9">
    <source>
        <dbReference type="Google" id="ProtNLM"/>
    </source>
</evidence>
<keyword evidence="4" id="KW-0233">DNA recombination</keyword>
<keyword evidence="8" id="KW-1185">Reference proteome</keyword>
<name>A0A256FS09_9HYPH</name>
<dbReference type="InterPro" id="IPR002513">
    <property type="entry name" value="Tn3_Tnp_DDE_dom"/>
</dbReference>
<feature type="domain" description="Tn3 transposase DDE" evidence="5">
    <location>
        <begin position="584"/>
        <end position="970"/>
    </location>
</feature>
<reference evidence="7 8" key="1">
    <citation type="submission" date="2017-07" db="EMBL/GenBank/DDBJ databases">
        <title>Phylogenetic study on the rhizospheric bacterium Ochrobactrum sp. A44.</title>
        <authorList>
            <person name="Krzyzanowska D.M."/>
            <person name="Ossowicki A."/>
            <person name="Rajewska M."/>
            <person name="Maciag T."/>
            <person name="Kaczynski Z."/>
            <person name="Czerwicka M."/>
            <person name="Jafra S."/>
        </authorList>
    </citation>
    <scope>NUCLEOTIDE SEQUENCE [LARGE SCALE GENOMIC DNA]</scope>
    <source>
        <strain evidence="7 8">OgA9a</strain>
    </source>
</reference>
<protein>
    <recommendedName>
        <fullName evidence="9">Transposase</fullName>
    </recommendedName>
</protein>
<evidence type="ECO:0000259" key="6">
    <source>
        <dbReference type="Pfam" id="PF13700"/>
    </source>
</evidence>
<evidence type="ECO:0000256" key="3">
    <source>
        <dbReference type="ARBA" id="ARBA00023125"/>
    </source>
</evidence>
<dbReference type="GO" id="GO:0006313">
    <property type="term" value="P:DNA transposition"/>
    <property type="evidence" value="ECO:0007669"/>
    <property type="project" value="InterPro"/>
</dbReference>
<accession>A0A256FS09</accession>
<organism evidence="7 8">
    <name type="scientific">Brucella grignonensis</name>
    <dbReference type="NCBI Taxonomy" id="94627"/>
    <lineage>
        <taxon>Bacteria</taxon>
        <taxon>Pseudomonadati</taxon>
        <taxon>Pseudomonadota</taxon>
        <taxon>Alphaproteobacteria</taxon>
        <taxon>Hyphomicrobiales</taxon>
        <taxon>Brucellaceae</taxon>
        <taxon>Brucella/Ochrobactrum group</taxon>
        <taxon>Brucella</taxon>
    </lineage>
</organism>
<dbReference type="AlphaFoldDB" id="A0A256FS09"/>
<dbReference type="InterPro" id="IPR025296">
    <property type="entry name" value="DUF4158"/>
</dbReference>
<evidence type="ECO:0000256" key="2">
    <source>
        <dbReference type="ARBA" id="ARBA00022578"/>
    </source>
</evidence>
<dbReference type="InterPro" id="IPR047653">
    <property type="entry name" value="Tn3-like_transpos"/>
</dbReference>
<dbReference type="Proteomes" id="UP000216478">
    <property type="component" value="Unassembled WGS sequence"/>
</dbReference>
<keyword evidence="2" id="KW-0815">Transposition</keyword>
<dbReference type="Pfam" id="PF01526">
    <property type="entry name" value="DDE_Tnp_Tn3"/>
    <property type="match status" value="1"/>
</dbReference>
<sequence length="990" mass="109940">MPRRKILTDAERQNFLALPTDDDTLIRHWSLDDDDHRLLETRRRDDTRLGLALQLCALRYPGRLIQRGEVIPETALTFLAEQLKIDPEALATFAQRAPTRYEQLAVLRRHYGFSELSHPARADLLAFAKGVAIASTKDKFVVAALADEMRRRRIVIPGITVIERLAGRACTEAEEALFADVTGRLTTDIIVRMEALLGIGPRVRQSGVSWLREPPGKAGDAAMRGLIDRLKAVRHVGLSSDVLQAVPTHRVSRMAQEGRRLTAQNFEQMRPGRRYATLAAFLLETEIALTDSAIAMFEVLIGKAFRQAEALRDKQLLENATSATSALDFFVGFGEAIASKRETGLSLDEAVNAVASWEQLMQATAAAKAASRTRKDDDLIAYLPAQYVRIRRFAVPFIGAFIFEGNRQSCDFISVAMQMKDAGKSRRRSSEQAWVRGALDLVDKRWSKEIRASDGSVDHRVLELFMIVELKNRIAANEIWIKGSRTYRALDESMISHQTYAIIKAEARIPVAIPVDVEIYLAQKAEALDQKLREAANRLETGRGDTRIGAKGLRVPAVKTVETEAALAFARRVASSMPPIRLTDLVADVDRMTGFSSLFEHLQTGRTPGDMRVFYAALIAEATNLGFSKMALACPGITRRQLQQMAIWHFREETFTLALARLVEAQHYAPFASVFGSHTISSSDGQHIHLGDGGEIAGGVNGRYGTNPIIKLYTAISGRYAPFHTKIIAATASEAVHVLDALLETDAGLDIVRHHVDGGGVSDLVFAFCHALGFAFVPRIPDLDGRCLYGFGPGKQYGILQNVMGDRIDADLIRTHWDDILRLMTSLRTRTVSASLMLKRLSATTRQSGLAQALRQMGRIERTLFTLDWINDEDLRKTTTAELNKGESRNSLVRAVNLHRLGRFRDRSQENLSIRASALNLVVTAIIHWNTIYTGRVVGALHDAGQHVPDHLLSSLSPLSWEHVNLTGDYIWEDKPALDDSGFRPLPFSV</sequence>
<gene>
    <name evidence="7" type="ORF">CEV33_4892</name>
</gene>